<reference evidence="2 3" key="1">
    <citation type="submission" date="2013-05" db="EMBL/GenBank/DDBJ databases">
        <title>Drechslerella stenobrocha genome reveals carnivorous origination and mechanical trapping mechanism of predatory fungi.</title>
        <authorList>
            <person name="Liu X."/>
            <person name="Zhang W."/>
            <person name="Liu K."/>
        </authorList>
    </citation>
    <scope>NUCLEOTIDE SEQUENCE [LARGE SCALE GENOMIC DNA]</scope>
    <source>
        <strain evidence="2 3">248</strain>
    </source>
</reference>
<dbReference type="AlphaFoldDB" id="W7HUS0"/>
<proteinExistence type="predicted"/>
<sequence length="280" mass="30862">MTVIRSAREARAIQTSLEGGNNMACESRLHLLLDSEAEQIQQLLQEGKYEEARALRLGLFASSEAERVADAKALRADMNKTEISRRLGKAQETALGLTLEIEAMQGVENPTGEPYLPLILSSEEMNEKGIGELFNRLHDVWFLIGLKHEALAGNREALKKLELMERVSAKSRQYMKFGLPAQRKALVESSASAAHRGAGVGEADIDDIGRSEAKDHGENGQLLTTNIVALPPQPQATPETMEGAKTEEVASRKGRIMKHWRKVKTVMLFILPKKKPGSDV</sequence>
<gene>
    <name evidence="2" type="ORF">DRE_07352</name>
</gene>
<dbReference type="OrthoDB" id="5293253at2759"/>
<dbReference type="EMBL" id="KI966452">
    <property type="protein sequence ID" value="EWC43787.1"/>
    <property type="molecule type" value="Genomic_DNA"/>
</dbReference>
<evidence type="ECO:0000313" key="3">
    <source>
        <dbReference type="Proteomes" id="UP000024837"/>
    </source>
</evidence>
<feature type="region of interest" description="Disordered" evidence="1">
    <location>
        <begin position="231"/>
        <end position="252"/>
    </location>
</feature>
<evidence type="ECO:0000313" key="2">
    <source>
        <dbReference type="EMBL" id="EWC43787.1"/>
    </source>
</evidence>
<organism evidence="2 3">
    <name type="scientific">Drechslerella stenobrocha 248</name>
    <dbReference type="NCBI Taxonomy" id="1043628"/>
    <lineage>
        <taxon>Eukaryota</taxon>
        <taxon>Fungi</taxon>
        <taxon>Dikarya</taxon>
        <taxon>Ascomycota</taxon>
        <taxon>Pezizomycotina</taxon>
        <taxon>Orbiliomycetes</taxon>
        <taxon>Orbiliales</taxon>
        <taxon>Orbiliaceae</taxon>
        <taxon>Drechslerella</taxon>
    </lineage>
</organism>
<keyword evidence="3" id="KW-1185">Reference proteome</keyword>
<dbReference type="HOGENOM" id="CLU_994067_0_0_1"/>
<accession>W7HUS0</accession>
<dbReference type="Proteomes" id="UP000024837">
    <property type="component" value="Unassembled WGS sequence"/>
</dbReference>
<protein>
    <submittedName>
        <fullName evidence="2">Uncharacterized protein</fullName>
    </submittedName>
</protein>
<feature type="compositionally biased region" description="Basic and acidic residues" evidence="1">
    <location>
        <begin position="242"/>
        <end position="251"/>
    </location>
</feature>
<evidence type="ECO:0000256" key="1">
    <source>
        <dbReference type="SAM" id="MobiDB-lite"/>
    </source>
</evidence>
<name>W7HUS0_9PEZI</name>